<keyword evidence="6" id="KW-0804">Transcription</keyword>
<evidence type="ECO:0000256" key="2">
    <source>
        <dbReference type="ARBA" id="ARBA00022553"/>
    </source>
</evidence>
<dbReference type="Gene3D" id="3.40.50.2300">
    <property type="match status" value="1"/>
</dbReference>
<dbReference type="InterPro" id="IPR017930">
    <property type="entry name" value="Myb_dom"/>
</dbReference>
<dbReference type="SUPFAM" id="SSF46689">
    <property type="entry name" value="Homeodomain-like"/>
    <property type="match status" value="1"/>
</dbReference>
<keyword evidence="5" id="KW-0010">Activator</keyword>
<dbReference type="Pfam" id="PF00072">
    <property type="entry name" value="Response_reg"/>
    <property type="match status" value="1"/>
</dbReference>
<dbReference type="InterPro" id="IPR001005">
    <property type="entry name" value="SANT/Myb"/>
</dbReference>
<dbReference type="NCBIfam" id="TIGR01557">
    <property type="entry name" value="myb_SHAQKYF"/>
    <property type="match status" value="1"/>
</dbReference>
<dbReference type="AlphaFoldDB" id="A0A9D4XI62"/>
<evidence type="ECO:0000256" key="5">
    <source>
        <dbReference type="ARBA" id="ARBA00023159"/>
    </source>
</evidence>
<proteinExistence type="predicted"/>
<dbReference type="SMART" id="SM00448">
    <property type="entry name" value="REC"/>
    <property type="match status" value="1"/>
</dbReference>
<dbReference type="InterPro" id="IPR011006">
    <property type="entry name" value="CheY-like_superfamily"/>
</dbReference>
<keyword evidence="3" id="KW-0902">Two-component regulatory system</keyword>
<comment type="caution">
    <text evidence="8">Lacks conserved residue(s) required for the propagation of feature annotation.</text>
</comment>
<dbReference type="GO" id="GO:0005634">
    <property type="term" value="C:nucleus"/>
    <property type="evidence" value="ECO:0007669"/>
    <property type="project" value="UniProtKB-SubCell"/>
</dbReference>
<keyword evidence="12" id="KW-1185">Reference proteome</keyword>
<feature type="domain" description="HTH myb-type" evidence="10">
    <location>
        <begin position="199"/>
        <end position="257"/>
    </location>
</feature>
<evidence type="ECO:0000256" key="3">
    <source>
        <dbReference type="ARBA" id="ARBA00023012"/>
    </source>
</evidence>
<evidence type="ECO:0000259" key="9">
    <source>
        <dbReference type="PROSITE" id="PS50110"/>
    </source>
</evidence>
<sequence>MESDKSQSLKRRKYNGPVGDVKVLVVDANSACRAIVSKMLLSLGYEVVTATLASDALSIIWDKKNEINLVLVEAQLPDMEIHEFMEKVKESANLPCFIMTAYDDDIPSITRALSTGAKLCFRKPVLTFDLQELWRFAVWNRIETIFSEEESSFGWRQSEMSTVNKGLESQSSMNAEEQSLQYANGKKIQESRDEDMTLLPKKRRRTWTDDLHRKFLDAVETAGINARPKVIFELMDVEGLTKESVANYLQKYRQSMKLRASAMAQHVNGYVSLTKKRGKGPLYFENQDVTNNPSILSNGMPQQVSDSSALYASLESSNYQDSPFEQKQLWPPLKQQRVGKFINCVTSDASEKISRVVNIGDGKVYNAEKQLDFRTLLAFDMNDQFYPALPIALLPPEKNEKIDEIFYSKQLFTDEDLNMWLSTIPDNVDAAAAFA</sequence>
<dbReference type="Gramene" id="Psat04G0509600-T1">
    <property type="protein sequence ID" value="KAI5421541.1"/>
    <property type="gene ID" value="KIW84_045096"/>
</dbReference>
<protein>
    <recommendedName>
        <fullName evidence="13">Two-component response regulator</fullName>
    </recommendedName>
</protein>
<dbReference type="Gene3D" id="1.10.10.60">
    <property type="entry name" value="Homeodomain-like"/>
    <property type="match status" value="1"/>
</dbReference>
<dbReference type="GO" id="GO:0000160">
    <property type="term" value="P:phosphorelay signal transduction system"/>
    <property type="evidence" value="ECO:0007669"/>
    <property type="project" value="UniProtKB-KW"/>
</dbReference>
<keyword evidence="4" id="KW-0805">Transcription regulation</keyword>
<evidence type="ECO:0000256" key="4">
    <source>
        <dbReference type="ARBA" id="ARBA00023015"/>
    </source>
</evidence>
<dbReference type="GO" id="GO:0003677">
    <property type="term" value="F:DNA binding"/>
    <property type="evidence" value="ECO:0007669"/>
    <property type="project" value="InterPro"/>
</dbReference>
<evidence type="ECO:0000313" key="12">
    <source>
        <dbReference type="Proteomes" id="UP001058974"/>
    </source>
</evidence>
<gene>
    <name evidence="11" type="ORF">KIW84_045096</name>
</gene>
<evidence type="ECO:0000256" key="8">
    <source>
        <dbReference type="PROSITE-ProRule" id="PRU00169"/>
    </source>
</evidence>
<dbReference type="SUPFAM" id="SSF52172">
    <property type="entry name" value="CheY-like"/>
    <property type="match status" value="1"/>
</dbReference>
<dbReference type="PROSITE" id="PS50110">
    <property type="entry name" value="RESPONSE_REGULATORY"/>
    <property type="match status" value="1"/>
</dbReference>
<dbReference type="PANTHER" id="PTHR43874:SF58">
    <property type="entry name" value="TWO-COMPONENT RESPONSE REGULATOR-LIKE APRR8-RELATED"/>
    <property type="match status" value="1"/>
</dbReference>
<dbReference type="InterPro" id="IPR001789">
    <property type="entry name" value="Sig_transdc_resp-reg_receiver"/>
</dbReference>
<dbReference type="PANTHER" id="PTHR43874">
    <property type="entry name" value="TWO-COMPONENT RESPONSE REGULATOR"/>
    <property type="match status" value="1"/>
</dbReference>
<comment type="subcellular location">
    <subcellularLocation>
        <location evidence="1">Nucleus</location>
    </subcellularLocation>
</comment>
<dbReference type="InterPro" id="IPR009057">
    <property type="entry name" value="Homeodomain-like_sf"/>
</dbReference>
<evidence type="ECO:0000256" key="6">
    <source>
        <dbReference type="ARBA" id="ARBA00023163"/>
    </source>
</evidence>
<comment type="caution">
    <text evidence="11">The sequence shown here is derived from an EMBL/GenBank/DDBJ whole genome shotgun (WGS) entry which is preliminary data.</text>
</comment>
<reference evidence="11 12" key="1">
    <citation type="journal article" date="2022" name="Nat. Genet.">
        <title>Improved pea reference genome and pan-genome highlight genomic features and evolutionary characteristics.</title>
        <authorList>
            <person name="Yang T."/>
            <person name="Liu R."/>
            <person name="Luo Y."/>
            <person name="Hu S."/>
            <person name="Wang D."/>
            <person name="Wang C."/>
            <person name="Pandey M.K."/>
            <person name="Ge S."/>
            <person name="Xu Q."/>
            <person name="Li N."/>
            <person name="Li G."/>
            <person name="Huang Y."/>
            <person name="Saxena R.K."/>
            <person name="Ji Y."/>
            <person name="Li M."/>
            <person name="Yan X."/>
            <person name="He Y."/>
            <person name="Liu Y."/>
            <person name="Wang X."/>
            <person name="Xiang C."/>
            <person name="Varshney R.K."/>
            <person name="Ding H."/>
            <person name="Gao S."/>
            <person name="Zong X."/>
        </authorList>
    </citation>
    <scope>NUCLEOTIDE SEQUENCE [LARGE SCALE GENOMIC DNA]</scope>
    <source>
        <strain evidence="11 12">cv. Zhongwan 6</strain>
    </source>
</reference>
<evidence type="ECO:0000259" key="10">
    <source>
        <dbReference type="PROSITE" id="PS51294"/>
    </source>
</evidence>
<dbReference type="InterPro" id="IPR006447">
    <property type="entry name" value="Myb_dom_plants"/>
</dbReference>
<feature type="domain" description="Response regulatory" evidence="9">
    <location>
        <begin position="22"/>
        <end position="138"/>
    </location>
</feature>
<keyword evidence="2" id="KW-0597">Phosphoprotein</keyword>
<accession>A0A9D4XI62</accession>
<evidence type="ECO:0000256" key="1">
    <source>
        <dbReference type="ARBA" id="ARBA00004123"/>
    </source>
</evidence>
<organism evidence="11 12">
    <name type="scientific">Pisum sativum</name>
    <name type="common">Garden pea</name>
    <name type="synonym">Lathyrus oleraceus</name>
    <dbReference type="NCBI Taxonomy" id="3888"/>
    <lineage>
        <taxon>Eukaryota</taxon>
        <taxon>Viridiplantae</taxon>
        <taxon>Streptophyta</taxon>
        <taxon>Embryophyta</taxon>
        <taxon>Tracheophyta</taxon>
        <taxon>Spermatophyta</taxon>
        <taxon>Magnoliopsida</taxon>
        <taxon>eudicotyledons</taxon>
        <taxon>Gunneridae</taxon>
        <taxon>Pentapetalae</taxon>
        <taxon>rosids</taxon>
        <taxon>fabids</taxon>
        <taxon>Fabales</taxon>
        <taxon>Fabaceae</taxon>
        <taxon>Papilionoideae</taxon>
        <taxon>50 kb inversion clade</taxon>
        <taxon>NPAAA clade</taxon>
        <taxon>Hologalegina</taxon>
        <taxon>IRL clade</taxon>
        <taxon>Fabeae</taxon>
        <taxon>Lathyrus</taxon>
    </lineage>
</organism>
<dbReference type="PROSITE" id="PS51294">
    <property type="entry name" value="HTH_MYB"/>
    <property type="match status" value="1"/>
</dbReference>
<evidence type="ECO:0000256" key="7">
    <source>
        <dbReference type="ARBA" id="ARBA00023242"/>
    </source>
</evidence>
<evidence type="ECO:0000313" key="11">
    <source>
        <dbReference type="EMBL" id="KAI5421541.1"/>
    </source>
</evidence>
<keyword evidence="7" id="KW-0539">Nucleus</keyword>
<dbReference type="InterPro" id="IPR045279">
    <property type="entry name" value="ARR-like"/>
</dbReference>
<dbReference type="Proteomes" id="UP001058974">
    <property type="component" value="Chromosome 4"/>
</dbReference>
<name>A0A9D4XI62_PEA</name>
<dbReference type="EMBL" id="JAMSHJ010000004">
    <property type="protein sequence ID" value="KAI5421541.1"/>
    <property type="molecule type" value="Genomic_DNA"/>
</dbReference>
<evidence type="ECO:0008006" key="13">
    <source>
        <dbReference type="Google" id="ProtNLM"/>
    </source>
</evidence>
<dbReference type="Pfam" id="PF00249">
    <property type="entry name" value="Myb_DNA-binding"/>
    <property type="match status" value="1"/>
</dbReference>
<dbReference type="GO" id="GO:0009736">
    <property type="term" value="P:cytokinin-activated signaling pathway"/>
    <property type="evidence" value="ECO:0007669"/>
    <property type="project" value="InterPro"/>
</dbReference>